<evidence type="ECO:0000256" key="1">
    <source>
        <dbReference type="ARBA" id="ARBA00001946"/>
    </source>
</evidence>
<keyword evidence="3 8" id="KW-0540">Nuclease</keyword>
<dbReference type="InterPro" id="IPR022907">
    <property type="entry name" value="VapC_family"/>
</dbReference>
<organism evidence="10">
    <name type="scientific">Boseongicola sp. SB0664_bin_43</name>
    <dbReference type="NCBI Taxonomy" id="2604844"/>
    <lineage>
        <taxon>Bacteria</taxon>
        <taxon>Pseudomonadati</taxon>
        <taxon>Pseudomonadota</taxon>
        <taxon>Alphaproteobacteria</taxon>
        <taxon>Rhodobacterales</taxon>
        <taxon>Paracoccaceae</taxon>
        <taxon>Boseongicola</taxon>
    </lineage>
</organism>
<keyword evidence="8" id="KW-0800">Toxin</keyword>
<comment type="similarity">
    <text evidence="7 8">Belongs to the PINc/VapC protein family.</text>
</comment>
<evidence type="ECO:0000256" key="6">
    <source>
        <dbReference type="ARBA" id="ARBA00022842"/>
    </source>
</evidence>
<evidence type="ECO:0000259" key="9">
    <source>
        <dbReference type="Pfam" id="PF01850"/>
    </source>
</evidence>
<feature type="binding site" evidence="8">
    <location>
        <position position="97"/>
    </location>
    <ligand>
        <name>Mg(2+)</name>
        <dbReference type="ChEBI" id="CHEBI:18420"/>
    </ligand>
</feature>
<protein>
    <recommendedName>
        <fullName evidence="8">Ribonuclease VapC</fullName>
        <shortName evidence="8">RNase VapC</shortName>
        <ecNumber evidence="8">3.1.-.-</ecNumber>
    </recommendedName>
    <alternativeName>
        <fullName evidence="8">Toxin VapC</fullName>
    </alternativeName>
</protein>
<dbReference type="EC" id="3.1.-.-" evidence="8"/>
<accession>A0A6B0XZN5</accession>
<feature type="domain" description="PIN" evidence="9">
    <location>
        <begin position="2"/>
        <end position="122"/>
    </location>
</feature>
<dbReference type="InterPro" id="IPR029060">
    <property type="entry name" value="PIN-like_dom_sf"/>
</dbReference>
<sequence length="127" mass="12964">MIVVDTSAVMALLLAEPEADQIATVLEAEDQVVISAGTLAEALIVAARRGVAQELTRLIDGIGIQVDSISAAGAHAVAEAHSSWGKDRHPAGLSFGDCFAYVTAKSSGAPLLFVGDDFSKTDVAAAV</sequence>
<evidence type="ECO:0000256" key="8">
    <source>
        <dbReference type="HAMAP-Rule" id="MF_00265"/>
    </source>
</evidence>
<keyword evidence="2 8" id="KW-1277">Toxin-antitoxin system</keyword>
<comment type="caution">
    <text evidence="10">The sequence shown here is derived from an EMBL/GenBank/DDBJ whole genome shotgun (WGS) entry which is preliminary data.</text>
</comment>
<dbReference type="HAMAP" id="MF_00265">
    <property type="entry name" value="VapC_Nob1"/>
    <property type="match status" value="1"/>
</dbReference>
<keyword evidence="6 8" id="KW-0460">Magnesium</keyword>
<dbReference type="PANTHER" id="PTHR33653:SF1">
    <property type="entry name" value="RIBONUCLEASE VAPC2"/>
    <property type="match status" value="1"/>
</dbReference>
<feature type="binding site" evidence="8">
    <location>
        <position position="5"/>
    </location>
    <ligand>
        <name>Mg(2+)</name>
        <dbReference type="ChEBI" id="CHEBI:18420"/>
    </ligand>
</feature>
<dbReference type="InterPro" id="IPR002716">
    <property type="entry name" value="PIN_dom"/>
</dbReference>
<reference evidence="10" key="1">
    <citation type="submission" date="2019-09" db="EMBL/GenBank/DDBJ databases">
        <title>Characterisation of the sponge microbiome using genome-centric metagenomics.</title>
        <authorList>
            <person name="Engelberts J.P."/>
            <person name="Robbins S.J."/>
            <person name="De Goeij J.M."/>
            <person name="Aranda M."/>
            <person name="Bell S.C."/>
            <person name="Webster N.S."/>
        </authorList>
    </citation>
    <scope>NUCLEOTIDE SEQUENCE</scope>
    <source>
        <strain evidence="10">SB0664_bin_43</strain>
    </source>
</reference>
<dbReference type="InterPro" id="IPR050556">
    <property type="entry name" value="Type_II_TA_system_RNase"/>
</dbReference>
<keyword evidence="4 8" id="KW-0479">Metal-binding</keyword>
<dbReference type="EMBL" id="VXRY01000325">
    <property type="protein sequence ID" value="MXY34071.1"/>
    <property type="molecule type" value="Genomic_DNA"/>
</dbReference>
<evidence type="ECO:0000256" key="4">
    <source>
        <dbReference type="ARBA" id="ARBA00022723"/>
    </source>
</evidence>
<dbReference type="Pfam" id="PF01850">
    <property type="entry name" value="PIN"/>
    <property type="match status" value="1"/>
</dbReference>
<dbReference type="PANTHER" id="PTHR33653">
    <property type="entry name" value="RIBONUCLEASE VAPC2"/>
    <property type="match status" value="1"/>
</dbReference>
<evidence type="ECO:0000256" key="7">
    <source>
        <dbReference type="ARBA" id="ARBA00038093"/>
    </source>
</evidence>
<comment type="function">
    <text evidence="8">Toxic component of a toxin-antitoxin (TA) system. An RNase.</text>
</comment>
<evidence type="ECO:0000256" key="5">
    <source>
        <dbReference type="ARBA" id="ARBA00022801"/>
    </source>
</evidence>
<dbReference type="GO" id="GO:0016787">
    <property type="term" value="F:hydrolase activity"/>
    <property type="evidence" value="ECO:0007669"/>
    <property type="project" value="UniProtKB-KW"/>
</dbReference>
<dbReference type="GO" id="GO:0090729">
    <property type="term" value="F:toxin activity"/>
    <property type="evidence" value="ECO:0007669"/>
    <property type="project" value="UniProtKB-KW"/>
</dbReference>
<keyword evidence="5 8" id="KW-0378">Hydrolase</keyword>
<evidence type="ECO:0000256" key="3">
    <source>
        <dbReference type="ARBA" id="ARBA00022722"/>
    </source>
</evidence>
<dbReference type="SUPFAM" id="SSF88723">
    <property type="entry name" value="PIN domain-like"/>
    <property type="match status" value="1"/>
</dbReference>
<name>A0A6B0XZN5_9RHOB</name>
<dbReference type="CDD" id="cd09871">
    <property type="entry name" value="PIN_MtVapC28-VapC30-like"/>
    <property type="match status" value="1"/>
</dbReference>
<comment type="cofactor">
    <cofactor evidence="1 8">
        <name>Mg(2+)</name>
        <dbReference type="ChEBI" id="CHEBI:18420"/>
    </cofactor>
</comment>
<gene>
    <name evidence="8" type="primary">vapC</name>
    <name evidence="10" type="ORF">F4Y60_08265</name>
</gene>
<evidence type="ECO:0000256" key="2">
    <source>
        <dbReference type="ARBA" id="ARBA00022649"/>
    </source>
</evidence>
<proteinExistence type="inferred from homology"/>
<dbReference type="Gene3D" id="3.40.50.1010">
    <property type="entry name" value="5'-nuclease"/>
    <property type="match status" value="1"/>
</dbReference>
<dbReference type="AlphaFoldDB" id="A0A6B0XZN5"/>
<evidence type="ECO:0000313" key="10">
    <source>
        <dbReference type="EMBL" id="MXY34071.1"/>
    </source>
</evidence>
<dbReference type="GO" id="GO:0000287">
    <property type="term" value="F:magnesium ion binding"/>
    <property type="evidence" value="ECO:0007669"/>
    <property type="project" value="UniProtKB-UniRule"/>
</dbReference>
<dbReference type="GO" id="GO:0004540">
    <property type="term" value="F:RNA nuclease activity"/>
    <property type="evidence" value="ECO:0007669"/>
    <property type="project" value="InterPro"/>
</dbReference>